<dbReference type="Proteomes" id="UP001549749">
    <property type="component" value="Unassembled WGS sequence"/>
</dbReference>
<organism evidence="1 2">
    <name type="scientific">Chitinophaga defluvii</name>
    <dbReference type="NCBI Taxonomy" id="3163343"/>
    <lineage>
        <taxon>Bacteria</taxon>
        <taxon>Pseudomonadati</taxon>
        <taxon>Bacteroidota</taxon>
        <taxon>Chitinophagia</taxon>
        <taxon>Chitinophagales</taxon>
        <taxon>Chitinophagaceae</taxon>
        <taxon>Chitinophaga</taxon>
    </lineage>
</organism>
<sequence length="349" mass="39592">MIKITRYHLLPLALALPLLWVGGCKKMLPTDVDPFSPKATYTTTTFMPILGRTTVFTGIFNPDNSGLPFNFKIVNVRTADGHPSDAPTKKMPVLVWKKGYTGQEKTVAEIEAKREMEEHPLWEVRPKSGEFILWQMADSLLLKQQPDSGYLFDVEVRNSGGGKDFKNLRLMPYRMQAYSPYEFDQVTGIQKTETDGNITQLFYNHPGLSNVISAATEKGIRPIDTRVYFHKVGDGNTLSFKFLDKDSAVIDPAKFNLTKWDELLHGFNKKQTPEKVTYDVAFPIPLVKLITKYTTGDGASAQVVFGYNRIGYGGIRQDAYISYAFNLYQKGDWEMVIHFTKDNPKFEND</sequence>
<evidence type="ECO:0000313" key="2">
    <source>
        <dbReference type="Proteomes" id="UP001549749"/>
    </source>
</evidence>
<dbReference type="RefSeq" id="WP_354663307.1">
    <property type="nucleotide sequence ID" value="NZ_JBEXAC010000002.1"/>
</dbReference>
<protein>
    <submittedName>
        <fullName evidence="1">DUF5007 domain-containing protein</fullName>
    </submittedName>
</protein>
<proteinExistence type="predicted"/>
<reference evidence="1 2" key="1">
    <citation type="submission" date="2024-06" db="EMBL/GenBank/DDBJ databases">
        <title>Chitinophaga defluvii sp. nov., isolated from municipal sewage.</title>
        <authorList>
            <person name="Zhang L."/>
        </authorList>
    </citation>
    <scope>NUCLEOTIDE SEQUENCE [LARGE SCALE GENOMIC DNA]</scope>
    <source>
        <strain evidence="1 2">H8</strain>
    </source>
</reference>
<name>A0ABV2TCJ4_9BACT</name>
<dbReference type="InterPro" id="IPR032173">
    <property type="entry name" value="DUF5007"/>
</dbReference>
<dbReference type="PROSITE" id="PS51257">
    <property type="entry name" value="PROKAR_LIPOPROTEIN"/>
    <property type="match status" value="1"/>
</dbReference>
<dbReference type="Pfam" id="PF16398">
    <property type="entry name" value="DUF5007"/>
    <property type="match status" value="1"/>
</dbReference>
<accession>A0ABV2TCJ4</accession>
<evidence type="ECO:0000313" key="1">
    <source>
        <dbReference type="EMBL" id="MET7000754.1"/>
    </source>
</evidence>
<comment type="caution">
    <text evidence="1">The sequence shown here is derived from an EMBL/GenBank/DDBJ whole genome shotgun (WGS) entry which is preliminary data.</text>
</comment>
<keyword evidence="2" id="KW-1185">Reference proteome</keyword>
<gene>
    <name evidence="1" type="ORF">ABR189_25450</name>
</gene>
<dbReference type="EMBL" id="JBEXAC010000002">
    <property type="protein sequence ID" value="MET7000754.1"/>
    <property type="molecule type" value="Genomic_DNA"/>
</dbReference>